<dbReference type="GeneID" id="25914973"/>
<evidence type="ECO:0000313" key="2">
    <source>
        <dbReference type="EMBL" id="KNC72971.1"/>
    </source>
</evidence>
<dbReference type="GO" id="GO:0003678">
    <property type="term" value="F:DNA helicase activity"/>
    <property type="evidence" value="ECO:0007669"/>
    <property type="project" value="TreeGrafter"/>
</dbReference>
<dbReference type="InterPro" id="IPR045028">
    <property type="entry name" value="DinG/Rad3-like"/>
</dbReference>
<dbReference type="PANTHER" id="PTHR11472">
    <property type="entry name" value="DNA REPAIR DEAD HELICASE RAD3/XP-D SUBFAMILY MEMBER"/>
    <property type="match status" value="1"/>
</dbReference>
<name>A0A0L0F8U1_9EUKA</name>
<organism evidence="2 3">
    <name type="scientific">Sphaeroforma arctica JP610</name>
    <dbReference type="NCBI Taxonomy" id="667725"/>
    <lineage>
        <taxon>Eukaryota</taxon>
        <taxon>Ichthyosporea</taxon>
        <taxon>Ichthyophonida</taxon>
        <taxon>Sphaeroforma</taxon>
    </lineage>
</organism>
<dbReference type="Proteomes" id="UP000054560">
    <property type="component" value="Unassembled WGS sequence"/>
</dbReference>
<dbReference type="EMBL" id="KQ246262">
    <property type="protein sequence ID" value="KNC72971.1"/>
    <property type="molecule type" value="Genomic_DNA"/>
</dbReference>
<protein>
    <recommendedName>
        <fullName evidence="4">ATP-dependent helicase C-terminal domain-containing protein</fullName>
    </recommendedName>
</protein>
<evidence type="ECO:0000256" key="1">
    <source>
        <dbReference type="SAM" id="MobiDB-lite"/>
    </source>
</evidence>
<dbReference type="PANTHER" id="PTHR11472:SF41">
    <property type="entry name" value="ATP-DEPENDENT DNA HELICASE DDX11-RELATED"/>
    <property type="match status" value="1"/>
</dbReference>
<feature type="non-terminal residue" evidence="2">
    <location>
        <position position="163"/>
    </location>
</feature>
<sequence>LNITKREPLPNKPVSSVLRLGATTSANISKHADNTHNSTSSAQKDTSIDTNAIASTAKHAYDDIESAVGVTLFSCDHVIPPDNLIALAVGVGPTGKRLSFTYENRQKIDTIDELGRLVLQTCRRVPDGVVCFFASYDYATFVYERWETNGMLKTIAGTKTVCG</sequence>
<evidence type="ECO:0000313" key="3">
    <source>
        <dbReference type="Proteomes" id="UP000054560"/>
    </source>
</evidence>
<dbReference type="AlphaFoldDB" id="A0A0L0F8U1"/>
<dbReference type="eggNOG" id="KOG1133">
    <property type="taxonomic scope" value="Eukaryota"/>
</dbReference>
<keyword evidence="3" id="KW-1185">Reference proteome</keyword>
<dbReference type="GO" id="GO:0034085">
    <property type="term" value="P:establishment of sister chromatid cohesion"/>
    <property type="evidence" value="ECO:0007669"/>
    <property type="project" value="TreeGrafter"/>
</dbReference>
<dbReference type="STRING" id="667725.A0A0L0F8U1"/>
<dbReference type="RefSeq" id="XP_014146873.1">
    <property type="nucleotide sequence ID" value="XM_014291398.1"/>
</dbReference>
<feature type="region of interest" description="Disordered" evidence="1">
    <location>
        <begin position="27"/>
        <end position="46"/>
    </location>
</feature>
<accession>A0A0L0F8U1</accession>
<evidence type="ECO:0008006" key="4">
    <source>
        <dbReference type="Google" id="ProtNLM"/>
    </source>
</evidence>
<dbReference type="InterPro" id="IPR027417">
    <property type="entry name" value="P-loop_NTPase"/>
</dbReference>
<proteinExistence type="predicted"/>
<feature type="compositionally biased region" description="Polar residues" evidence="1">
    <location>
        <begin position="35"/>
        <end position="46"/>
    </location>
</feature>
<dbReference type="OrthoDB" id="267079at2759"/>
<gene>
    <name evidence="2" type="ORF">SARC_14469</name>
</gene>
<feature type="non-terminal residue" evidence="2">
    <location>
        <position position="1"/>
    </location>
</feature>
<reference evidence="2 3" key="1">
    <citation type="submission" date="2011-02" db="EMBL/GenBank/DDBJ databases">
        <title>The Genome Sequence of Sphaeroforma arctica JP610.</title>
        <authorList>
            <consortium name="The Broad Institute Genome Sequencing Platform"/>
            <person name="Russ C."/>
            <person name="Cuomo C."/>
            <person name="Young S.K."/>
            <person name="Zeng Q."/>
            <person name="Gargeya S."/>
            <person name="Alvarado L."/>
            <person name="Berlin A."/>
            <person name="Chapman S.B."/>
            <person name="Chen Z."/>
            <person name="Freedman E."/>
            <person name="Gellesch M."/>
            <person name="Goldberg J."/>
            <person name="Griggs A."/>
            <person name="Gujja S."/>
            <person name="Heilman E."/>
            <person name="Heiman D."/>
            <person name="Howarth C."/>
            <person name="Mehta T."/>
            <person name="Neiman D."/>
            <person name="Pearson M."/>
            <person name="Roberts A."/>
            <person name="Saif S."/>
            <person name="Shea T."/>
            <person name="Shenoy N."/>
            <person name="Sisk P."/>
            <person name="Stolte C."/>
            <person name="Sykes S."/>
            <person name="White J."/>
            <person name="Yandava C."/>
            <person name="Burger G."/>
            <person name="Gray M.W."/>
            <person name="Holland P.W.H."/>
            <person name="King N."/>
            <person name="Lang F.B.F."/>
            <person name="Roger A.J."/>
            <person name="Ruiz-Trillo I."/>
            <person name="Haas B."/>
            <person name="Nusbaum C."/>
            <person name="Birren B."/>
        </authorList>
    </citation>
    <scope>NUCLEOTIDE SEQUENCE [LARGE SCALE GENOMIC DNA]</scope>
    <source>
        <strain evidence="2 3">JP610</strain>
    </source>
</reference>
<dbReference type="GO" id="GO:0005634">
    <property type="term" value="C:nucleus"/>
    <property type="evidence" value="ECO:0007669"/>
    <property type="project" value="TreeGrafter"/>
</dbReference>
<dbReference type="Gene3D" id="3.40.50.300">
    <property type="entry name" value="P-loop containing nucleotide triphosphate hydrolases"/>
    <property type="match status" value="1"/>
</dbReference>